<evidence type="ECO:0000313" key="3">
    <source>
        <dbReference type="Proteomes" id="UP000183687"/>
    </source>
</evidence>
<dbReference type="Gene3D" id="3.40.570.10">
    <property type="entry name" value="Extracellular Endonuclease, subunit A"/>
    <property type="match status" value="1"/>
</dbReference>
<dbReference type="InterPro" id="IPR044929">
    <property type="entry name" value="DNA/RNA_non-sp_Endonuclease_sf"/>
</dbReference>
<gene>
    <name evidence="2" type="ORF">SAMN04489746_0889</name>
</gene>
<evidence type="ECO:0000313" key="2">
    <source>
        <dbReference type="EMBL" id="SEB69209.1"/>
    </source>
</evidence>
<feature type="domain" description="Type VII secretion system protein EssD-like" evidence="1">
    <location>
        <begin position="92"/>
        <end position="241"/>
    </location>
</feature>
<dbReference type="Pfam" id="PF13930">
    <property type="entry name" value="Endonuclea_NS_2"/>
    <property type="match status" value="1"/>
</dbReference>
<protein>
    <submittedName>
        <fullName evidence="2">DNA-entry nuclease</fullName>
    </submittedName>
</protein>
<evidence type="ECO:0000259" key="1">
    <source>
        <dbReference type="Pfam" id="PF13930"/>
    </source>
</evidence>
<dbReference type="InterPro" id="IPR044927">
    <property type="entry name" value="Endonuclea_NS_2"/>
</dbReference>
<dbReference type="AlphaFoldDB" id="A0AB38A6L7"/>
<proteinExistence type="predicted"/>
<name>A0AB38A6L7_9ACTN</name>
<sequence>MVRRKFLSKRNRTTTGLIAGVLIISTLFPSFAQNGFSQLVSAASHFLPLQSQQVRTVSSASGSQARQQGYTSWDEQESPNYVRLVGPSRIDQVVESGQVLYAGLDSLGRTLEVHACITYQMMEGGMAREREQMSNPSGWPRKNPEVQIELYNGSFYRGRLWNRSHLLAKSLGGKETVENLVTGTRMQNVGANDGQGGMALVETAVRNWLKAHPSGTVQFVATPIYEGDERICRSVIVDVKTSDGFIDEEVEVYNAAKGYELNYYTGEAIAQQ</sequence>
<reference evidence="2 3" key="1">
    <citation type="submission" date="2016-10" db="EMBL/GenBank/DDBJ databases">
        <authorList>
            <person name="Varghese N."/>
            <person name="Submissions S."/>
        </authorList>
    </citation>
    <scope>NUCLEOTIDE SEQUENCE [LARGE SCALE GENOMIC DNA]</scope>
    <source>
        <strain evidence="2 3">DSM 20586</strain>
    </source>
</reference>
<dbReference type="EMBL" id="FNSH01000001">
    <property type="protein sequence ID" value="SEB69209.1"/>
    <property type="molecule type" value="Genomic_DNA"/>
</dbReference>
<accession>A0AB38A6L7</accession>
<dbReference type="RefSeq" id="WP_057002114.1">
    <property type="nucleotide sequence ID" value="NZ_CALJSN010000007.1"/>
</dbReference>
<comment type="caution">
    <text evidence="2">The sequence shown here is derived from an EMBL/GenBank/DDBJ whole genome shotgun (WGS) entry which is preliminary data.</text>
</comment>
<organism evidence="2 3">
    <name type="scientific">Atopobium minutum</name>
    <dbReference type="NCBI Taxonomy" id="1381"/>
    <lineage>
        <taxon>Bacteria</taxon>
        <taxon>Bacillati</taxon>
        <taxon>Actinomycetota</taxon>
        <taxon>Coriobacteriia</taxon>
        <taxon>Coriobacteriales</taxon>
        <taxon>Atopobiaceae</taxon>
        <taxon>Atopobium</taxon>
    </lineage>
</organism>
<dbReference type="Proteomes" id="UP000183687">
    <property type="component" value="Unassembled WGS sequence"/>
</dbReference>